<dbReference type="GO" id="GO:0016020">
    <property type="term" value="C:membrane"/>
    <property type="evidence" value="ECO:0007669"/>
    <property type="project" value="UniProtKB-SubCell"/>
</dbReference>
<dbReference type="GO" id="GO:0005783">
    <property type="term" value="C:endoplasmic reticulum"/>
    <property type="evidence" value="ECO:0007669"/>
    <property type="project" value="UniProtKB-ARBA"/>
</dbReference>
<feature type="domain" description="RETREG1-3/ARL6IP-like N-terminal reticulon-homology" evidence="7">
    <location>
        <begin position="6"/>
        <end position="133"/>
    </location>
</feature>
<accession>A0A226E3Q3</accession>
<evidence type="ECO:0000256" key="4">
    <source>
        <dbReference type="ARBA" id="ARBA00023136"/>
    </source>
</evidence>
<comment type="caution">
    <text evidence="8">The sequence shown here is derived from an EMBL/GenBank/DDBJ whole genome shotgun (WGS) entry which is preliminary data.</text>
</comment>
<feature type="transmembrane region" description="Helical" evidence="6">
    <location>
        <begin position="20"/>
        <end position="48"/>
    </location>
</feature>
<feature type="transmembrane region" description="Helical" evidence="6">
    <location>
        <begin position="125"/>
        <end position="146"/>
    </location>
</feature>
<feature type="region of interest" description="Disordered" evidence="5">
    <location>
        <begin position="154"/>
        <end position="192"/>
    </location>
</feature>
<evidence type="ECO:0000256" key="1">
    <source>
        <dbReference type="ARBA" id="ARBA00004141"/>
    </source>
</evidence>
<keyword evidence="4 6" id="KW-0472">Membrane</keyword>
<dbReference type="InterPro" id="IPR057282">
    <property type="entry name" value="RETREG1-3-like_RHD"/>
</dbReference>
<sequence length="321" mass="35326">MNANIVSILSWSKPAKSALVLVSINFILWILTRQRPFYVFPMIVLMWYGRQLWRYRIRNTVLVDPPDHEEWITLSTYDLQQATTTLVVDLFNQWMALRHNNHLLWTIGTCTGWIMLAKLGMEMDFLTVLFILSNAAFVVFPALEFLPKVEHPSEQSQSQANFASDQTLLSTSSSRPRSSSPPPPYAAASPGPSPVLISTTPVPPLSPLYDLYEGIVTRSISAAAASLMLNSPAGAVFNIGGSVSTVSTSITTPGREEGQDLLDPVIGPETLSPAISQMPDVDSVVDSDPEDEFLFDAKHFDKSSSSTSVSTSFEIIDDDLL</sequence>
<evidence type="ECO:0000259" key="7">
    <source>
        <dbReference type="Pfam" id="PF24456"/>
    </source>
</evidence>
<keyword evidence="2 6" id="KW-0812">Transmembrane</keyword>
<keyword evidence="9" id="KW-1185">Reference proteome</keyword>
<proteinExistence type="predicted"/>
<organism evidence="8 9">
    <name type="scientific">Folsomia candida</name>
    <name type="common">Springtail</name>
    <dbReference type="NCBI Taxonomy" id="158441"/>
    <lineage>
        <taxon>Eukaryota</taxon>
        <taxon>Metazoa</taxon>
        <taxon>Ecdysozoa</taxon>
        <taxon>Arthropoda</taxon>
        <taxon>Hexapoda</taxon>
        <taxon>Collembola</taxon>
        <taxon>Entomobryomorpha</taxon>
        <taxon>Isotomoidea</taxon>
        <taxon>Isotomidae</taxon>
        <taxon>Proisotominae</taxon>
        <taxon>Folsomia</taxon>
    </lineage>
</organism>
<dbReference type="OMA" id="LFDAKHF"/>
<protein>
    <recommendedName>
        <fullName evidence="7">RETREG1-3/ARL6IP-like N-terminal reticulon-homology domain-containing protein</fullName>
    </recommendedName>
</protein>
<dbReference type="AlphaFoldDB" id="A0A226E3Q3"/>
<evidence type="ECO:0000313" key="9">
    <source>
        <dbReference type="Proteomes" id="UP000198287"/>
    </source>
</evidence>
<reference evidence="8 9" key="1">
    <citation type="submission" date="2015-12" db="EMBL/GenBank/DDBJ databases">
        <title>The genome of Folsomia candida.</title>
        <authorList>
            <person name="Faddeeva A."/>
            <person name="Derks M.F."/>
            <person name="Anvar Y."/>
            <person name="Smit S."/>
            <person name="Van Straalen N."/>
            <person name="Roelofs D."/>
        </authorList>
    </citation>
    <scope>NUCLEOTIDE SEQUENCE [LARGE SCALE GENOMIC DNA]</scope>
    <source>
        <strain evidence="8 9">VU population</strain>
        <tissue evidence="8">Whole body</tissue>
    </source>
</reference>
<evidence type="ECO:0000256" key="3">
    <source>
        <dbReference type="ARBA" id="ARBA00022989"/>
    </source>
</evidence>
<dbReference type="EMBL" id="LNIX01000007">
    <property type="protein sequence ID" value="OXA51531.1"/>
    <property type="molecule type" value="Genomic_DNA"/>
</dbReference>
<dbReference type="Pfam" id="PF24456">
    <property type="entry name" value="RHD_RETREG1-3"/>
    <property type="match status" value="1"/>
</dbReference>
<evidence type="ECO:0000256" key="6">
    <source>
        <dbReference type="SAM" id="Phobius"/>
    </source>
</evidence>
<comment type="subcellular location">
    <subcellularLocation>
        <location evidence="1">Membrane</location>
        <topology evidence="1">Multi-pass membrane protein</topology>
    </subcellularLocation>
</comment>
<dbReference type="OrthoDB" id="10029527at2759"/>
<evidence type="ECO:0000256" key="5">
    <source>
        <dbReference type="SAM" id="MobiDB-lite"/>
    </source>
</evidence>
<keyword evidence="3 6" id="KW-1133">Transmembrane helix</keyword>
<dbReference type="Proteomes" id="UP000198287">
    <property type="component" value="Unassembled WGS sequence"/>
</dbReference>
<gene>
    <name evidence="8" type="ORF">Fcan01_13629</name>
</gene>
<evidence type="ECO:0000256" key="2">
    <source>
        <dbReference type="ARBA" id="ARBA00022692"/>
    </source>
</evidence>
<feature type="compositionally biased region" description="Polar residues" evidence="5">
    <location>
        <begin position="154"/>
        <end position="171"/>
    </location>
</feature>
<evidence type="ECO:0000313" key="8">
    <source>
        <dbReference type="EMBL" id="OXA51531.1"/>
    </source>
</evidence>
<name>A0A226E3Q3_FOLCA</name>